<evidence type="ECO:0000256" key="1">
    <source>
        <dbReference type="SAM" id="SignalP"/>
    </source>
</evidence>
<evidence type="ECO:0000313" key="3">
    <source>
        <dbReference type="Proteomes" id="UP000448292"/>
    </source>
</evidence>
<name>A0A7M3MIT9_9BACT</name>
<protein>
    <recommendedName>
        <fullName evidence="4">Lipocalin-like domain-containing protein</fullName>
    </recommendedName>
</protein>
<gene>
    <name evidence="2" type="ORF">DPQ33_03735</name>
</gene>
<accession>A0A7M3MIT9</accession>
<dbReference type="RefSeq" id="WP_144301838.1">
    <property type="nucleotide sequence ID" value="NZ_QMIE01000002.1"/>
</dbReference>
<evidence type="ECO:0000313" key="2">
    <source>
        <dbReference type="EMBL" id="TVM19479.1"/>
    </source>
</evidence>
<dbReference type="EMBL" id="QMIE01000002">
    <property type="protein sequence ID" value="TVM19479.1"/>
    <property type="molecule type" value="Genomic_DNA"/>
</dbReference>
<dbReference type="Proteomes" id="UP000448292">
    <property type="component" value="Unassembled WGS sequence"/>
</dbReference>
<dbReference type="AlphaFoldDB" id="A0A7M3MIT9"/>
<evidence type="ECO:0008006" key="4">
    <source>
        <dbReference type="Google" id="ProtNLM"/>
    </source>
</evidence>
<feature type="chain" id="PRO_5029654335" description="Lipocalin-like domain-containing protein" evidence="1">
    <location>
        <begin position="21"/>
        <end position="144"/>
    </location>
</feature>
<organism evidence="2 3">
    <name type="scientific">Oceanidesulfovibrio indonesiensis</name>
    <dbReference type="NCBI Taxonomy" id="54767"/>
    <lineage>
        <taxon>Bacteria</taxon>
        <taxon>Pseudomonadati</taxon>
        <taxon>Thermodesulfobacteriota</taxon>
        <taxon>Desulfovibrionia</taxon>
        <taxon>Desulfovibrionales</taxon>
        <taxon>Desulfovibrionaceae</taxon>
        <taxon>Oceanidesulfovibrio</taxon>
    </lineage>
</organism>
<keyword evidence="3" id="KW-1185">Reference proteome</keyword>
<dbReference type="OrthoDB" id="5573953at2"/>
<comment type="caution">
    <text evidence="2">The sequence shown here is derived from an EMBL/GenBank/DDBJ whole genome shotgun (WGS) entry which is preliminary data.</text>
</comment>
<proteinExistence type="predicted"/>
<feature type="signal peptide" evidence="1">
    <location>
        <begin position="1"/>
        <end position="20"/>
    </location>
</feature>
<keyword evidence="1" id="KW-0732">Signal</keyword>
<reference evidence="2 3" key="1">
    <citation type="submission" date="2018-06" db="EMBL/GenBank/DDBJ databases">
        <title>Complete genome of Desulfovibrio indonesiensis P37SLT.</title>
        <authorList>
            <person name="Crispim J.S."/>
            <person name="Vidigal P.M.P."/>
            <person name="Silva L.C.F."/>
            <person name="Laguardia C.N."/>
            <person name="Araujo L.C."/>
            <person name="Dias R.S."/>
            <person name="Sousa M.P."/>
            <person name="Paula S.O."/>
            <person name="Silva C."/>
        </authorList>
    </citation>
    <scope>NUCLEOTIDE SEQUENCE [LARGE SCALE GENOMIC DNA]</scope>
    <source>
        <strain evidence="2 3">P37SLT</strain>
    </source>
</reference>
<sequence>MLQRALFVIVLLFIAYPAPAEQAIPNLVGKWEGSRTSFVIWQGHFRYVVEEPLTSYVIDKQEGRLIAGEKRSRLGMEGRKSGEEFFGVISPDYKTVLVAEHASGYAVFHLLGPDEMEVSYVSDGSDARDSELMASIQRLTRKRE</sequence>